<sequence>MSEILPLPLSLLDKTAFLAFVVGTMFGTGLQLSLAEIWQPLINIRLVTFGLIANFVLVPGFIYLFLNIVPVTEPTRDGFMIMALASGPPALPKLAQIVKGNLAFATGLMMMLMLGTVFYLPLTLPLVLEGTQVSSWDIAQPLIFMMVMPLALGLLIKAKYQYVIENLQPIVFKISNLGLFLGLAIRLIIHVSDIIMLLKTGVFLVCAVFIVFSFSVGYLLGGPNVQTQRVLGVGTAQRNFAAALLIGTSNFSDPNVVSIIMVTSLLMMLSVLVLGKILPALESTQLTAKETTEARQIEDVL</sequence>
<feature type="transmembrane region" description="Helical" evidence="5">
    <location>
        <begin position="170"/>
        <end position="189"/>
    </location>
</feature>
<dbReference type="KEGG" id="ccur:IAR63_10510"/>
<feature type="transmembrane region" description="Helical" evidence="5">
    <location>
        <begin position="78"/>
        <end position="95"/>
    </location>
</feature>
<dbReference type="RefSeq" id="WP_096547255.1">
    <property type="nucleotide sequence ID" value="NZ_CP060822.1"/>
</dbReference>
<dbReference type="AlphaFoldDB" id="A0A7H0EX42"/>
<evidence type="ECO:0000256" key="5">
    <source>
        <dbReference type="SAM" id="Phobius"/>
    </source>
</evidence>
<feature type="transmembrane region" description="Helical" evidence="5">
    <location>
        <begin position="256"/>
        <end position="278"/>
    </location>
</feature>
<dbReference type="Proteomes" id="UP000516013">
    <property type="component" value="Chromosome"/>
</dbReference>
<keyword evidence="3 5" id="KW-1133">Transmembrane helix</keyword>
<dbReference type="Gene3D" id="1.20.1530.20">
    <property type="match status" value="1"/>
</dbReference>
<gene>
    <name evidence="6" type="ORF">IAR63_10510</name>
</gene>
<organism evidence="6 7">
    <name type="scientific">Cylindrospermopsis curvispora GIHE-G1</name>
    <dbReference type="NCBI Taxonomy" id="2666332"/>
    <lineage>
        <taxon>Bacteria</taxon>
        <taxon>Bacillati</taxon>
        <taxon>Cyanobacteriota</taxon>
        <taxon>Cyanophyceae</taxon>
        <taxon>Nostocales</taxon>
        <taxon>Aphanizomenonaceae</taxon>
        <taxon>Cylindrospermopsis</taxon>
    </lineage>
</organism>
<dbReference type="GO" id="GO:0016020">
    <property type="term" value="C:membrane"/>
    <property type="evidence" value="ECO:0007669"/>
    <property type="project" value="UniProtKB-SubCell"/>
</dbReference>
<evidence type="ECO:0000256" key="2">
    <source>
        <dbReference type="ARBA" id="ARBA00022692"/>
    </source>
</evidence>
<dbReference type="EMBL" id="CP060822">
    <property type="protein sequence ID" value="QNP28358.1"/>
    <property type="molecule type" value="Genomic_DNA"/>
</dbReference>
<dbReference type="PANTHER" id="PTHR10361:SF28">
    <property type="entry name" value="P3 PROTEIN-RELATED"/>
    <property type="match status" value="1"/>
</dbReference>
<feature type="transmembrane region" description="Helical" evidence="5">
    <location>
        <begin position="142"/>
        <end position="158"/>
    </location>
</feature>
<dbReference type="Pfam" id="PF01758">
    <property type="entry name" value="SBF"/>
    <property type="match status" value="1"/>
</dbReference>
<keyword evidence="2 5" id="KW-0812">Transmembrane</keyword>
<feature type="transmembrane region" description="Helical" evidence="5">
    <location>
        <begin position="102"/>
        <end position="122"/>
    </location>
</feature>
<dbReference type="InterPro" id="IPR004710">
    <property type="entry name" value="Bilac:Na_transpt"/>
</dbReference>
<feature type="transmembrane region" description="Helical" evidence="5">
    <location>
        <begin position="46"/>
        <end position="66"/>
    </location>
</feature>
<evidence type="ECO:0000256" key="1">
    <source>
        <dbReference type="ARBA" id="ARBA00004141"/>
    </source>
</evidence>
<name>A0A7H0EX42_9CYAN</name>
<dbReference type="PANTHER" id="PTHR10361">
    <property type="entry name" value="SODIUM-BILE ACID COTRANSPORTER"/>
    <property type="match status" value="1"/>
</dbReference>
<dbReference type="InterPro" id="IPR038770">
    <property type="entry name" value="Na+/solute_symporter_sf"/>
</dbReference>
<evidence type="ECO:0000256" key="3">
    <source>
        <dbReference type="ARBA" id="ARBA00022989"/>
    </source>
</evidence>
<keyword evidence="7" id="KW-1185">Reference proteome</keyword>
<keyword evidence="4 5" id="KW-0472">Membrane</keyword>
<evidence type="ECO:0000313" key="6">
    <source>
        <dbReference type="EMBL" id="QNP28358.1"/>
    </source>
</evidence>
<protein>
    <submittedName>
        <fullName evidence="6">Sodium:proton symporter</fullName>
    </submittedName>
</protein>
<evidence type="ECO:0000256" key="4">
    <source>
        <dbReference type="ARBA" id="ARBA00023136"/>
    </source>
</evidence>
<dbReference type="InterPro" id="IPR002657">
    <property type="entry name" value="BilAc:Na_symport/Acr3"/>
</dbReference>
<feature type="transmembrane region" description="Helical" evidence="5">
    <location>
        <begin position="201"/>
        <end position="221"/>
    </location>
</feature>
<evidence type="ECO:0000313" key="7">
    <source>
        <dbReference type="Proteomes" id="UP000516013"/>
    </source>
</evidence>
<accession>A0A7H0EX42</accession>
<reference evidence="6 7" key="1">
    <citation type="submission" date="2020-08" db="EMBL/GenBank/DDBJ databases">
        <title>Complete genome sequence of Raphidiopsis curvispora isolated from drinking water reservoir in South Korea.</title>
        <authorList>
            <person name="Jeong J."/>
        </authorList>
    </citation>
    <scope>NUCLEOTIDE SEQUENCE [LARGE SCALE GENOMIC DNA]</scope>
    <source>
        <strain evidence="6 7">GIHE-G1</strain>
    </source>
</reference>
<proteinExistence type="predicted"/>
<feature type="transmembrane region" description="Helical" evidence="5">
    <location>
        <begin position="15"/>
        <end position="34"/>
    </location>
</feature>
<comment type="subcellular location">
    <subcellularLocation>
        <location evidence="1">Membrane</location>
        <topology evidence="1">Multi-pass membrane protein</topology>
    </subcellularLocation>
</comment>